<evidence type="ECO:0000256" key="4">
    <source>
        <dbReference type="RuleBase" id="RU363034"/>
    </source>
</evidence>
<protein>
    <recommendedName>
        <fullName evidence="5">Peptidase S1 domain-containing protein</fullName>
    </recommendedName>
</protein>
<dbReference type="InterPro" id="IPR043504">
    <property type="entry name" value="Peptidase_S1_PA_chymotrypsin"/>
</dbReference>
<dbReference type="Gene3D" id="2.40.10.10">
    <property type="entry name" value="Trypsin-like serine proteases"/>
    <property type="match status" value="2"/>
</dbReference>
<keyword evidence="3 4" id="KW-0720">Serine protease</keyword>
<dbReference type="PROSITE" id="PS00134">
    <property type="entry name" value="TRYPSIN_HIS"/>
    <property type="match status" value="1"/>
</dbReference>
<sequence length="155" mass="16822">MNVGKIMGGKKVDPGNFPWQAALALNMEIFCGGTLVSPKTVISAAHCLTNYQKPEDLFVSVGHISSSFCSKLCAAGFQNGMDTCQGDSGGPLVCDVEGRWTLTGVVSSGLTFGEKEIPGVYTRVAEYLEWIWTNSEIEPQKPQIGLQVNYYYLLC</sequence>
<evidence type="ECO:0000313" key="6">
    <source>
        <dbReference type="EMBL" id="CBY10516.1"/>
    </source>
</evidence>
<dbReference type="InterPro" id="IPR001254">
    <property type="entry name" value="Trypsin_dom"/>
</dbReference>
<dbReference type="GO" id="GO:0004252">
    <property type="term" value="F:serine-type endopeptidase activity"/>
    <property type="evidence" value="ECO:0007669"/>
    <property type="project" value="InterPro"/>
</dbReference>
<keyword evidence="1 4" id="KW-0645">Protease</keyword>
<accession>E4XJ73</accession>
<dbReference type="InterPro" id="IPR009003">
    <property type="entry name" value="Peptidase_S1_PA"/>
</dbReference>
<feature type="domain" description="Peptidase S1" evidence="5">
    <location>
        <begin position="6"/>
        <end position="136"/>
    </location>
</feature>
<reference evidence="6" key="1">
    <citation type="journal article" date="2010" name="Science">
        <title>Plasticity of animal genome architecture unmasked by rapid evolution of a pelagic tunicate.</title>
        <authorList>
            <person name="Denoeud F."/>
            <person name="Henriet S."/>
            <person name="Mungpakdee S."/>
            <person name="Aury J.M."/>
            <person name="Da Silva C."/>
            <person name="Brinkmann H."/>
            <person name="Mikhaleva J."/>
            <person name="Olsen L.C."/>
            <person name="Jubin C."/>
            <person name="Canestro C."/>
            <person name="Bouquet J.M."/>
            <person name="Danks G."/>
            <person name="Poulain J."/>
            <person name="Campsteijn C."/>
            <person name="Adamski M."/>
            <person name="Cross I."/>
            <person name="Yadetie F."/>
            <person name="Muffato M."/>
            <person name="Louis A."/>
            <person name="Butcher S."/>
            <person name="Tsagkogeorga G."/>
            <person name="Konrad A."/>
            <person name="Singh S."/>
            <person name="Jensen M.F."/>
            <person name="Cong E.H."/>
            <person name="Eikeseth-Otteraa H."/>
            <person name="Noel B."/>
            <person name="Anthouard V."/>
            <person name="Porcel B.M."/>
            <person name="Kachouri-Lafond R."/>
            <person name="Nishino A."/>
            <person name="Ugolini M."/>
            <person name="Chourrout P."/>
            <person name="Nishida H."/>
            <person name="Aasland R."/>
            <person name="Huzurbazar S."/>
            <person name="Westhof E."/>
            <person name="Delsuc F."/>
            <person name="Lehrach H."/>
            <person name="Reinhardt R."/>
            <person name="Weissenbach J."/>
            <person name="Roy S.W."/>
            <person name="Artiguenave F."/>
            <person name="Postlethwait J.H."/>
            <person name="Manak J.R."/>
            <person name="Thompson E.M."/>
            <person name="Jaillon O."/>
            <person name="Du Pasquier L."/>
            <person name="Boudinot P."/>
            <person name="Liberles D.A."/>
            <person name="Volff J.N."/>
            <person name="Philippe H."/>
            <person name="Lenhard B."/>
            <person name="Roest Crollius H."/>
            <person name="Wincker P."/>
            <person name="Chourrout D."/>
        </authorList>
    </citation>
    <scope>NUCLEOTIDE SEQUENCE [LARGE SCALE GENOMIC DNA]</scope>
</reference>
<dbReference type="InterPro" id="IPR033116">
    <property type="entry name" value="TRYPSIN_SER"/>
</dbReference>
<dbReference type="PROSITE" id="PS00135">
    <property type="entry name" value="TRYPSIN_SER"/>
    <property type="match status" value="1"/>
</dbReference>
<keyword evidence="7" id="KW-1185">Reference proteome</keyword>
<keyword evidence="2 4" id="KW-0378">Hydrolase</keyword>
<dbReference type="SUPFAM" id="SSF50494">
    <property type="entry name" value="Trypsin-like serine proteases"/>
    <property type="match status" value="1"/>
</dbReference>
<dbReference type="Pfam" id="PF00089">
    <property type="entry name" value="Trypsin"/>
    <property type="match status" value="2"/>
</dbReference>
<dbReference type="GO" id="GO:0005615">
    <property type="term" value="C:extracellular space"/>
    <property type="evidence" value="ECO:0007669"/>
    <property type="project" value="TreeGrafter"/>
</dbReference>
<evidence type="ECO:0000259" key="5">
    <source>
        <dbReference type="PROSITE" id="PS50240"/>
    </source>
</evidence>
<dbReference type="InParanoid" id="E4XJ73"/>
<dbReference type="AlphaFoldDB" id="E4XJ73"/>
<organism evidence="6">
    <name type="scientific">Oikopleura dioica</name>
    <name type="common">Tunicate</name>
    <dbReference type="NCBI Taxonomy" id="34765"/>
    <lineage>
        <taxon>Eukaryota</taxon>
        <taxon>Metazoa</taxon>
        <taxon>Chordata</taxon>
        <taxon>Tunicata</taxon>
        <taxon>Appendicularia</taxon>
        <taxon>Copelata</taxon>
        <taxon>Oikopleuridae</taxon>
        <taxon>Oikopleura</taxon>
    </lineage>
</organism>
<evidence type="ECO:0000256" key="2">
    <source>
        <dbReference type="ARBA" id="ARBA00022801"/>
    </source>
</evidence>
<dbReference type="PANTHER" id="PTHR24264">
    <property type="entry name" value="TRYPSIN-RELATED"/>
    <property type="match status" value="1"/>
</dbReference>
<dbReference type="Proteomes" id="UP000001307">
    <property type="component" value="Unassembled WGS sequence"/>
</dbReference>
<dbReference type="OrthoDB" id="10002959at2759"/>
<evidence type="ECO:0000256" key="3">
    <source>
        <dbReference type="ARBA" id="ARBA00022825"/>
    </source>
</evidence>
<dbReference type="SMART" id="SM00020">
    <property type="entry name" value="Tryp_SPc"/>
    <property type="match status" value="1"/>
</dbReference>
<dbReference type="PROSITE" id="PS50240">
    <property type="entry name" value="TRYPSIN_DOM"/>
    <property type="match status" value="1"/>
</dbReference>
<dbReference type="EMBL" id="FN653058">
    <property type="protein sequence ID" value="CBY10516.1"/>
    <property type="molecule type" value="Genomic_DNA"/>
</dbReference>
<dbReference type="InterPro" id="IPR050127">
    <property type="entry name" value="Serine_Proteases_S1"/>
</dbReference>
<name>E4XJ73_OIKDI</name>
<proteinExistence type="predicted"/>
<evidence type="ECO:0000313" key="7">
    <source>
        <dbReference type="Proteomes" id="UP000001307"/>
    </source>
</evidence>
<dbReference type="InterPro" id="IPR018114">
    <property type="entry name" value="TRYPSIN_HIS"/>
</dbReference>
<evidence type="ECO:0000256" key="1">
    <source>
        <dbReference type="ARBA" id="ARBA00022670"/>
    </source>
</evidence>
<gene>
    <name evidence="6" type="ORF">GSOID_T00012656001</name>
</gene>
<dbReference type="GO" id="GO:0006508">
    <property type="term" value="P:proteolysis"/>
    <property type="evidence" value="ECO:0007669"/>
    <property type="project" value="UniProtKB-KW"/>
</dbReference>
<dbReference type="PANTHER" id="PTHR24264:SF54">
    <property type="entry name" value="PEPTIDASE S1 DOMAIN-CONTAINING PROTEIN"/>
    <property type="match status" value="1"/>
</dbReference>